<reference evidence="1" key="1">
    <citation type="submission" date="2014-11" db="EMBL/GenBank/DDBJ databases">
        <authorList>
            <person name="Amaro Gonzalez C."/>
        </authorList>
    </citation>
    <scope>NUCLEOTIDE SEQUENCE</scope>
</reference>
<dbReference type="EMBL" id="GBXM01053251">
    <property type="protein sequence ID" value="JAH55326.1"/>
    <property type="molecule type" value="Transcribed_RNA"/>
</dbReference>
<sequence length="28" mass="2914">MRLSISSLKALGPACVFGYCLSNVGLGR</sequence>
<name>A0A0E9TP36_ANGAN</name>
<organism evidence="1">
    <name type="scientific">Anguilla anguilla</name>
    <name type="common">European freshwater eel</name>
    <name type="synonym">Muraena anguilla</name>
    <dbReference type="NCBI Taxonomy" id="7936"/>
    <lineage>
        <taxon>Eukaryota</taxon>
        <taxon>Metazoa</taxon>
        <taxon>Chordata</taxon>
        <taxon>Craniata</taxon>
        <taxon>Vertebrata</taxon>
        <taxon>Euteleostomi</taxon>
        <taxon>Actinopterygii</taxon>
        <taxon>Neopterygii</taxon>
        <taxon>Teleostei</taxon>
        <taxon>Anguilliformes</taxon>
        <taxon>Anguillidae</taxon>
        <taxon>Anguilla</taxon>
    </lineage>
</organism>
<evidence type="ECO:0000313" key="1">
    <source>
        <dbReference type="EMBL" id="JAH55326.1"/>
    </source>
</evidence>
<dbReference type="EMBL" id="GBXM01056266">
    <property type="protein sequence ID" value="JAH52311.1"/>
    <property type="molecule type" value="Transcribed_RNA"/>
</dbReference>
<proteinExistence type="predicted"/>
<reference evidence="1" key="2">
    <citation type="journal article" date="2015" name="Fish Shellfish Immunol.">
        <title>Early steps in the European eel (Anguilla anguilla)-Vibrio vulnificus interaction in the gills: Role of the RtxA13 toxin.</title>
        <authorList>
            <person name="Callol A."/>
            <person name="Pajuelo D."/>
            <person name="Ebbesson L."/>
            <person name="Teles M."/>
            <person name="MacKenzie S."/>
            <person name="Amaro C."/>
        </authorList>
    </citation>
    <scope>NUCLEOTIDE SEQUENCE</scope>
</reference>
<protein>
    <submittedName>
        <fullName evidence="1">Uncharacterized protein</fullName>
    </submittedName>
</protein>
<accession>A0A0E9TP36</accession>
<dbReference type="AlphaFoldDB" id="A0A0E9TP36"/>